<dbReference type="SUPFAM" id="SSF64288">
    <property type="entry name" value="Chorismate lyase-like"/>
    <property type="match status" value="1"/>
</dbReference>
<dbReference type="InterPro" id="IPR050679">
    <property type="entry name" value="Bact_HTH_transcr_reg"/>
</dbReference>
<dbReference type="Pfam" id="PF07702">
    <property type="entry name" value="UTRA"/>
    <property type="match status" value="1"/>
</dbReference>
<evidence type="ECO:0000256" key="4">
    <source>
        <dbReference type="NCBIfam" id="TIGR02404"/>
    </source>
</evidence>
<evidence type="ECO:0000313" key="7">
    <source>
        <dbReference type="Proteomes" id="UP000779049"/>
    </source>
</evidence>
<dbReference type="PANTHER" id="PTHR44846">
    <property type="entry name" value="MANNOSYL-D-GLYCERATE TRANSPORT/METABOLISM SYSTEM REPRESSOR MNGR-RELATED"/>
    <property type="match status" value="1"/>
</dbReference>
<dbReference type="InterPro" id="IPR000524">
    <property type="entry name" value="Tscrpt_reg_HTH_GntR"/>
</dbReference>
<dbReference type="Gene3D" id="3.40.1410.10">
    <property type="entry name" value="Chorismate lyase-like"/>
    <property type="match status" value="1"/>
</dbReference>
<dbReference type="SMART" id="SM00345">
    <property type="entry name" value="HTH_GNTR"/>
    <property type="match status" value="1"/>
</dbReference>
<evidence type="ECO:0000256" key="1">
    <source>
        <dbReference type="ARBA" id="ARBA00023015"/>
    </source>
</evidence>
<dbReference type="InterPro" id="IPR011663">
    <property type="entry name" value="UTRA"/>
</dbReference>
<keyword evidence="1" id="KW-0805">Transcription regulation</keyword>
<dbReference type="CDD" id="cd07377">
    <property type="entry name" value="WHTH_GntR"/>
    <property type="match status" value="1"/>
</dbReference>
<reference evidence="6 7" key="1">
    <citation type="journal article" date="2020" name="New Microbes New Infect">
        <title>Sellimonas caecigallum sp. nov., description and genome sequence of a new member of the Sellimonas genus isolated from the cecum of feral chicken.</title>
        <authorList>
            <person name="Wongkuna S."/>
            <person name="Ghimire S."/>
            <person name="Antony L."/>
            <person name="Chankhamhaengdecha S."/>
            <person name="Janvilisri T."/>
            <person name="Scaria J."/>
        </authorList>
    </citation>
    <scope>NUCLEOTIDE SEQUENCE [LARGE SCALE GENOMIC DNA]</scope>
    <source>
        <strain evidence="6 7">SW451</strain>
    </source>
</reference>
<keyword evidence="3" id="KW-0804">Transcription</keyword>
<sequence>MPKAKYDCIYKDLKRKIEDETFSYQALLPSEHMLVKEYNCSRNTIRRALSELTADGYVKPMHGKGVRNIFQPIEQTAFTVGGIESFHESALRNKKKPFTKVLQFSELTADANIARKTGFPEGTLLYYIQRLRYLDDIPLILDHNYFRTELTNGLTPEIAASSIYAYLENDLHLTISTSKRSITVEKMTQVDEKYLDLKDYNCLAVVTSQTYDDNGILFEYTQSRHRPDYFRFLDVAARKKG</sequence>
<feature type="domain" description="HTH gntR-type" evidence="5">
    <location>
        <begin position="3"/>
        <end position="71"/>
    </location>
</feature>
<proteinExistence type="predicted"/>
<evidence type="ECO:0000256" key="3">
    <source>
        <dbReference type="ARBA" id="ARBA00023163"/>
    </source>
</evidence>
<dbReference type="InterPro" id="IPR036388">
    <property type="entry name" value="WH-like_DNA-bd_sf"/>
</dbReference>
<evidence type="ECO:0000259" key="5">
    <source>
        <dbReference type="PROSITE" id="PS50949"/>
    </source>
</evidence>
<dbReference type="PROSITE" id="PS50949">
    <property type="entry name" value="HTH_GNTR"/>
    <property type="match status" value="1"/>
</dbReference>
<dbReference type="EMBL" id="VIRV01000011">
    <property type="protein sequence ID" value="MBY0759135.1"/>
    <property type="molecule type" value="Genomic_DNA"/>
</dbReference>
<dbReference type="PANTHER" id="PTHR44846:SF12">
    <property type="entry name" value="HTH-TYPE TRANSCRIPTIONAL REGULATOR TRER"/>
    <property type="match status" value="1"/>
</dbReference>
<dbReference type="InterPro" id="IPR012770">
    <property type="entry name" value="TreR"/>
</dbReference>
<dbReference type="Proteomes" id="UP000779049">
    <property type="component" value="Unassembled WGS sequence"/>
</dbReference>
<dbReference type="Pfam" id="PF00392">
    <property type="entry name" value="GntR"/>
    <property type="match status" value="1"/>
</dbReference>
<dbReference type="NCBIfam" id="TIGR02404">
    <property type="entry name" value="trehalos_R_Bsub"/>
    <property type="match status" value="1"/>
</dbReference>
<dbReference type="Gene3D" id="1.10.10.10">
    <property type="entry name" value="Winged helix-like DNA-binding domain superfamily/Winged helix DNA-binding domain"/>
    <property type="match status" value="1"/>
</dbReference>
<accession>A0ABS7L7U0</accession>
<evidence type="ECO:0000256" key="2">
    <source>
        <dbReference type="ARBA" id="ARBA00023125"/>
    </source>
</evidence>
<name>A0ABS7L7U0_9FIRM</name>
<evidence type="ECO:0000313" key="6">
    <source>
        <dbReference type="EMBL" id="MBY0759135.1"/>
    </source>
</evidence>
<gene>
    <name evidence="6" type="primary">treR</name>
    <name evidence="6" type="ORF">FLB61_08555</name>
</gene>
<dbReference type="InterPro" id="IPR028978">
    <property type="entry name" value="Chorismate_lyase_/UTRA_dom_sf"/>
</dbReference>
<keyword evidence="7" id="KW-1185">Reference proteome</keyword>
<comment type="caution">
    <text evidence="6">The sequence shown here is derived from an EMBL/GenBank/DDBJ whole genome shotgun (WGS) entry which is preliminary data.</text>
</comment>
<dbReference type="SUPFAM" id="SSF46785">
    <property type="entry name" value="Winged helix' DNA-binding domain"/>
    <property type="match status" value="1"/>
</dbReference>
<dbReference type="RefSeq" id="WP_087201965.1">
    <property type="nucleotide sequence ID" value="NZ_CP173660.1"/>
</dbReference>
<dbReference type="PRINTS" id="PR00035">
    <property type="entry name" value="HTHGNTR"/>
</dbReference>
<keyword evidence="2" id="KW-0238">DNA-binding</keyword>
<dbReference type="InterPro" id="IPR036390">
    <property type="entry name" value="WH_DNA-bd_sf"/>
</dbReference>
<protein>
    <recommendedName>
        <fullName evidence="4">Trehalose operon repressor</fullName>
    </recommendedName>
</protein>
<dbReference type="SMART" id="SM00866">
    <property type="entry name" value="UTRA"/>
    <property type="match status" value="1"/>
</dbReference>
<organism evidence="6 7">
    <name type="scientific">Sellimonas caecigallum</name>
    <dbReference type="NCBI Taxonomy" id="2592333"/>
    <lineage>
        <taxon>Bacteria</taxon>
        <taxon>Bacillati</taxon>
        <taxon>Bacillota</taxon>
        <taxon>Clostridia</taxon>
        <taxon>Lachnospirales</taxon>
        <taxon>Lachnospiraceae</taxon>
        <taxon>Sellimonas</taxon>
    </lineage>
</organism>